<dbReference type="CDD" id="cd16913">
    <property type="entry name" value="YkuD_like"/>
    <property type="match status" value="1"/>
</dbReference>
<keyword evidence="2 9" id="KW-0808">Transferase</keyword>
<organism evidence="9 10">
    <name type="scientific">Pseudonocardia aurantiaca</name>
    <dbReference type="NCBI Taxonomy" id="75290"/>
    <lineage>
        <taxon>Bacteria</taxon>
        <taxon>Bacillati</taxon>
        <taxon>Actinomycetota</taxon>
        <taxon>Actinomycetes</taxon>
        <taxon>Pseudonocardiales</taxon>
        <taxon>Pseudonocardiaceae</taxon>
        <taxon>Pseudonocardia</taxon>
    </lineage>
</organism>
<evidence type="ECO:0000256" key="6">
    <source>
        <dbReference type="PROSITE-ProRule" id="PRU01373"/>
    </source>
</evidence>
<reference evidence="10" key="1">
    <citation type="journal article" date="2019" name="Int. J. Syst. Evol. Microbiol.">
        <title>The Global Catalogue of Microorganisms (GCM) 10K type strain sequencing project: providing services to taxonomists for standard genome sequencing and annotation.</title>
        <authorList>
            <consortium name="The Broad Institute Genomics Platform"/>
            <consortium name="The Broad Institute Genome Sequencing Center for Infectious Disease"/>
            <person name="Wu L."/>
            <person name="Ma J."/>
        </authorList>
    </citation>
    <scope>NUCLEOTIDE SEQUENCE [LARGE SCALE GENOMIC DNA]</scope>
    <source>
        <strain evidence="10">JCM 12165</strain>
    </source>
</reference>
<evidence type="ECO:0000256" key="1">
    <source>
        <dbReference type="ARBA" id="ARBA00004752"/>
    </source>
</evidence>
<evidence type="ECO:0000256" key="4">
    <source>
        <dbReference type="ARBA" id="ARBA00022984"/>
    </source>
</evidence>
<dbReference type="Proteomes" id="UP001597145">
    <property type="component" value="Unassembled WGS sequence"/>
</dbReference>
<dbReference type="PROSITE" id="PS52029">
    <property type="entry name" value="LD_TPASE"/>
    <property type="match status" value="1"/>
</dbReference>
<evidence type="ECO:0000313" key="10">
    <source>
        <dbReference type="Proteomes" id="UP001597145"/>
    </source>
</evidence>
<dbReference type="Gene3D" id="2.40.440.10">
    <property type="entry name" value="L,D-transpeptidase catalytic domain-like"/>
    <property type="match status" value="1"/>
</dbReference>
<dbReference type="InterPro" id="IPR005490">
    <property type="entry name" value="LD_TPept_cat_dom"/>
</dbReference>
<gene>
    <name evidence="9" type="ORF">ACFSCY_07825</name>
</gene>
<evidence type="ECO:0000256" key="2">
    <source>
        <dbReference type="ARBA" id="ARBA00022679"/>
    </source>
</evidence>
<dbReference type="EMBL" id="JBHUCP010000004">
    <property type="protein sequence ID" value="MFD1529349.1"/>
    <property type="molecule type" value="Genomic_DNA"/>
</dbReference>
<dbReference type="RefSeq" id="WP_343975678.1">
    <property type="nucleotide sequence ID" value="NZ_BAAAJG010000008.1"/>
</dbReference>
<keyword evidence="10" id="KW-1185">Reference proteome</keyword>
<dbReference type="PANTHER" id="PTHR30582:SF33">
    <property type="entry name" value="EXPORTED PROTEIN"/>
    <property type="match status" value="1"/>
</dbReference>
<dbReference type="SUPFAM" id="SSF141523">
    <property type="entry name" value="L,D-transpeptidase catalytic domain-like"/>
    <property type="match status" value="1"/>
</dbReference>
<comment type="pathway">
    <text evidence="1 6">Cell wall biogenesis; peptidoglycan biosynthesis.</text>
</comment>
<evidence type="ECO:0000256" key="7">
    <source>
        <dbReference type="SAM" id="MobiDB-lite"/>
    </source>
</evidence>
<dbReference type="PANTHER" id="PTHR30582">
    <property type="entry name" value="L,D-TRANSPEPTIDASE"/>
    <property type="match status" value="1"/>
</dbReference>
<evidence type="ECO:0000256" key="5">
    <source>
        <dbReference type="ARBA" id="ARBA00023316"/>
    </source>
</evidence>
<accession>A0ABW4FHG5</accession>
<keyword evidence="5 6" id="KW-0961">Cell wall biogenesis/degradation</keyword>
<keyword evidence="4 6" id="KW-0573">Peptidoglycan synthesis</keyword>
<dbReference type="InterPro" id="IPR050979">
    <property type="entry name" value="LD-transpeptidase"/>
</dbReference>
<feature type="active site" description="Nucleophile" evidence="6">
    <location>
        <position position="223"/>
    </location>
</feature>
<feature type="active site" description="Proton donor/acceptor" evidence="6">
    <location>
        <position position="212"/>
    </location>
</feature>
<feature type="domain" description="L,D-TPase catalytic" evidence="8">
    <location>
        <begin position="140"/>
        <end position="247"/>
    </location>
</feature>
<evidence type="ECO:0000313" key="9">
    <source>
        <dbReference type="EMBL" id="MFD1529349.1"/>
    </source>
</evidence>
<feature type="region of interest" description="Disordered" evidence="7">
    <location>
        <begin position="60"/>
        <end position="135"/>
    </location>
</feature>
<dbReference type="EC" id="2.-.-.-" evidence="9"/>
<dbReference type="GO" id="GO:0016740">
    <property type="term" value="F:transferase activity"/>
    <property type="evidence" value="ECO:0007669"/>
    <property type="project" value="UniProtKB-KW"/>
</dbReference>
<protein>
    <submittedName>
        <fullName evidence="9">L,D-transpeptidase</fullName>
        <ecNumber evidence="9">2.-.-.-</ecNumber>
    </submittedName>
</protein>
<feature type="compositionally biased region" description="Low complexity" evidence="7">
    <location>
        <begin position="60"/>
        <end position="69"/>
    </location>
</feature>
<dbReference type="InterPro" id="IPR038063">
    <property type="entry name" value="Transpep_catalytic_dom"/>
</dbReference>
<feature type="compositionally biased region" description="Gly residues" evidence="7">
    <location>
        <begin position="70"/>
        <end position="79"/>
    </location>
</feature>
<comment type="caution">
    <text evidence="9">The sequence shown here is derived from an EMBL/GenBank/DDBJ whole genome shotgun (WGS) entry which is preliminary data.</text>
</comment>
<dbReference type="Pfam" id="PF03734">
    <property type="entry name" value="YkuD"/>
    <property type="match status" value="1"/>
</dbReference>
<proteinExistence type="predicted"/>
<evidence type="ECO:0000256" key="3">
    <source>
        <dbReference type="ARBA" id="ARBA00022960"/>
    </source>
</evidence>
<sequence>MGTHGRAGVRRASAARVAIAGALIVAAATVMGGIEAAHAAREAIAAPAAAGVAAQTVPAQAGPAPAAPGTGAGAPGTGAGAPAAAPPSTAPGGRPLSGPSTTAARVPTPVRAATSASSGSAPIVQPGPERVSGTPCTRTARACVDLHGRVAWLIDNGRAVRGPVRIQTGDRDTPTPLGTFAVQWKAEQYTSREYLTQMPYAVFFADGGIAFHEGRQDTSSGGCVKLVHEDAVAWFNFLQVGNEVQIH</sequence>
<evidence type="ECO:0000259" key="8">
    <source>
        <dbReference type="PROSITE" id="PS52029"/>
    </source>
</evidence>
<name>A0ABW4FHG5_9PSEU</name>
<keyword evidence="3 6" id="KW-0133">Cell shape</keyword>